<protein>
    <recommendedName>
        <fullName evidence="2">Pseudouridine synthase RsuA/RluA-like domain-containing protein</fullName>
    </recommendedName>
</protein>
<evidence type="ECO:0000313" key="4">
    <source>
        <dbReference type="Proteomes" id="UP001530400"/>
    </source>
</evidence>
<evidence type="ECO:0000313" key="3">
    <source>
        <dbReference type="EMBL" id="KAL3770764.1"/>
    </source>
</evidence>
<dbReference type="PANTHER" id="PTHR21600:SF87">
    <property type="entry name" value="RNA PSEUDOURIDYLATE SYNTHASE DOMAIN-CONTAINING PROTEIN 1"/>
    <property type="match status" value="1"/>
</dbReference>
<organism evidence="3 4">
    <name type="scientific">Cyclotella atomus</name>
    <dbReference type="NCBI Taxonomy" id="382360"/>
    <lineage>
        <taxon>Eukaryota</taxon>
        <taxon>Sar</taxon>
        <taxon>Stramenopiles</taxon>
        <taxon>Ochrophyta</taxon>
        <taxon>Bacillariophyta</taxon>
        <taxon>Coscinodiscophyceae</taxon>
        <taxon>Thalassiosirophycidae</taxon>
        <taxon>Stephanodiscales</taxon>
        <taxon>Stephanodiscaceae</taxon>
        <taxon>Cyclotella</taxon>
    </lineage>
</organism>
<dbReference type="InterPro" id="IPR006145">
    <property type="entry name" value="PsdUridine_synth_RsuA/RluA"/>
</dbReference>
<dbReference type="GO" id="GO:0009982">
    <property type="term" value="F:pseudouridine synthase activity"/>
    <property type="evidence" value="ECO:0007669"/>
    <property type="project" value="UniProtKB-ARBA"/>
</dbReference>
<comment type="similarity">
    <text evidence="1">Belongs to the pseudouridine synthase RluA family.</text>
</comment>
<sequence length="575" mass="63574">MKRYVRHMSMLIALRQHTKLGTVLFGQSLRRCHALSVNPSSMRHHGMSAVIRLHNSCGGNNQHAPLRYPFITSRCSSLNSIDTSRDNGNEMLDVDSIADLLRISYSSGETDQVQDAIGSKSVLPLLLESNQFANTNEVSCHMIDAAVKAATESNRLNRGALSSIINAILACCCASEMPNGQNNADETIGEKYAELAWEILNKMDEMYASDESSMVAPDLVALSLTYYSSHVAYVKHTESKAANFYLKVQTRILERAQKLAKKNAGSARRKALAAERRKKASLTSDDINDALKALYGQDMAILHENDDLIILSKPAGMVCYHTKKTGAGKITTSRKKKSRDKMSDNETYGTKALDISLEDALLDIAIPLSTLNPNARGIVHRIDRGTSGIIVLAKNDDAHLKLVALFFLRKVQKKYFALVPACPLDGELLLSPEGVIDLPVNGRSAYSKYRILDRYIDPSQKEEGSDPTALLLEVQTLTGRKHQVRVHCANGLWRPIFLDPLYSEGDKSKVSNSNDKKSKSDETIPAAILHAAAGSNEHFFLHASTMSIPDLNINNVSSPLPQWWKDVIEQWDEVK</sequence>
<keyword evidence="4" id="KW-1185">Reference proteome</keyword>
<feature type="domain" description="Pseudouridine synthase RsuA/RluA-like" evidence="2">
    <location>
        <begin position="307"/>
        <end position="489"/>
    </location>
</feature>
<evidence type="ECO:0000259" key="2">
    <source>
        <dbReference type="Pfam" id="PF00849"/>
    </source>
</evidence>
<dbReference type="InterPro" id="IPR050188">
    <property type="entry name" value="RluA_PseudoU_synthase"/>
</dbReference>
<dbReference type="PANTHER" id="PTHR21600">
    <property type="entry name" value="MITOCHONDRIAL RNA PSEUDOURIDINE SYNTHASE"/>
    <property type="match status" value="1"/>
</dbReference>
<reference evidence="3 4" key="1">
    <citation type="submission" date="2024-10" db="EMBL/GenBank/DDBJ databases">
        <title>Updated reference genomes for cyclostephanoid diatoms.</title>
        <authorList>
            <person name="Roberts W.R."/>
            <person name="Alverson A.J."/>
        </authorList>
    </citation>
    <scope>NUCLEOTIDE SEQUENCE [LARGE SCALE GENOMIC DNA]</scope>
    <source>
        <strain evidence="3 4">AJA010-31</strain>
    </source>
</reference>
<dbReference type="Gene3D" id="3.30.2350.10">
    <property type="entry name" value="Pseudouridine synthase"/>
    <property type="match status" value="1"/>
</dbReference>
<dbReference type="PROSITE" id="PS01129">
    <property type="entry name" value="PSI_RLU"/>
    <property type="match status" value="1"/>
</dbReference>
<dbReference type="EMBL" id="JALLPJ020001301">
    <property type="protein sequence ID" value="KAL3770764.1"/>
    <property type="molecule type" value="Genomic_DNA"/>
</dbReference>
<dbReference type="Proteomes" id="UP001530400">
    <property type="component" value="Unassembled WGS sequence"/>
</dbReference>
<dbReference type="InterPro" id="IPR006224">
    <property type="entry name" value="PsdUridine_synth_RluA-like_CS"/>
</dbReference>
<name>A0ABD3N3Q7_9STRA</name>
<dbReference type="Pfam" id="PF00849">
    <property type="entry name" value="PseudoU_synth_2"/>
    <property type="match status" value="1"/>
</dbReference>
<proteinExistence type="inferred from homology"/>
<comment type="caution">
    <text evidence="3">The sequence shown here is derived from an EMBL/GenBank/DDBJ whole genome shotgun (WGS) entry which is preliminary data.</text>
</comment>
<dbReference type="CDD" id="cd02869">
    <property type="entry name" value="PseudoU_synth_RluA_like"/>
    <property type="match status" value="1"/>
</dbReference>
<dbReference type="InterPro" id="IPR020103">
    <property type="entry name" value="PsdUridine_synth_cat_dom_sf"/>
</dbReference>
<accession>A0ABD3N3Q7</accession>
<dbReference type="SUPFAM" id="SSF55120">
    <property type="entry name" value="Pseudouridine synthase"/>
    <property type="match status" value="1"/>
</dbReference>
<dbReference type="AlphaFoldDB" id="A0ABD3N3Q7"/>
<gene>
    <name evidence="3" type="ORF">ACHAWO_007764</name>
</gene>
<evidence type="ECO:0000256" key="1">
    <source>
        <dbReference type="ARBA" id="ARBA00010876"/>
    </source>
</evidence>